<dbReference type="InterPro" id="IPR055358">
    <property type="entry name" value="CHCR"/>
</dbReference>
<dbReference type="GO" id="GO:0071439">
    <property type="term" value="C:clathrin complex"/>
    <property type="evidence" value="ECO:0007669"/>
    <property type="project" value="TreeGrafter"/>
</dbReference>
<dbReference type="GO" id="GO:0005886">
    <property type="term" value="C:plasma membrane"/>
    <property type="evidence" value="ECO:0007669"/>
    <property type="project" value="TreeGrafter"/>
</dbReference>
<proteinExistence type="predicted"/>
<dbReference type="GO" id="GO:0009507">
    <property type="term" value="C:chloroplast"/>
    <property type="evidence" value="ECO:0007669"/>
    <property type="project" value="TreeGrafter"/>
</dbReference>
<dbReference type="GO" id="GO:0006886">
    <property type="term" value="P:intracellular protein transport"/>
    <property type="evidence" value="ECO:0007669"/>
    <property type="project" value="UniProtKB-UniRule"/>
</dbReference>
<evidence type="ECO:0000256" key="2">
    <source>
        <dbReference type="SAM" id="Phobius"/>
    </source>
</evidence>
<organism evidence="3 4">
    <name type="scientific">Rhododendron griersonianum</name>
    <dbReference type="NCBI Taxonomy" id="479676"/>
    <lineage>
        <taxon>Eukaryota</taxon>
        <taxon>Viridiplantae</taxon>
        <taxon>Streptophyta</taxon>
        <taxon>Embryophyta</taxon>
        <taxon>Tracheophyta</taxon>
        <taxon>Spermatophyta</taxon>
        <taxon>Magnoliopsida</taxon>
        <taxon>eudicotyledons</taxon>
        <taxon>Gunneridae</taxon>
        <taxon>Pentapetalae</taxon>
        <taxon>asterids</taxon>
        <taxon>Ericales</taxon>
        <taxon>Ericaceae</taxon>
        <taxon>Ericoideae</taxon>
        <taxon>Rhodoreae</taxon>
        <taxon>Rhododendron</taxon>
    </lineage>
</organism>
<comment type="caution">
    <text evidence="3">The sequence shown here is derived from an EMBL/GenBank/DDBJ whole genome shotgun (WGS) entry which is preliminary data.</text>
</comment>
<dbReference type="AlphaFoldDB" id="A0AAV6I016"/>
<keyword evidence="4" id="KW-1185">Reference proteome</keyword>
<dbReference type="GO" id="GO:0005794">
    <property type="term" value="C:Golgi apparatus"/>
    <property type="evidence" value="ECO:0007669"/>
    <property type="project" value="TreeGrafter"/>
</dbReference>
<evidence type="ECO:0000256" key="1">
    <source>
        <dbReference type="PROSITE-ProRule" id="PRU01006"/>
    </source>
</evidence>
<dbReference type="GO" id="GO:0032051">
    <property type="term" value="F:clathrin light chain binding"/>
    <property type="evidence" value="ECO:0007669"/>
    <property type="project" value="TreeGrafter"/>
</dbReference>
<dbReference type="PANTHER" id="PTHR10292">
    <property type="entry name" value="CLATHRIN HEAVY CHAIN RELATED"/>
    <property type="match status" value="1"/>
</dbReference>
<evidence type="ECO:0000313" key="4">
    <source>
        <dbReference type="Proteomes" id="UP000823749"/>
    </source>
</evidence>
<reference evidence="3" key="1">
    <citation type="submission" date="2020-08" db="EMBL/GenBank/DDBJ databases">
        <title>Plant Genome Project.</title>
        <authorList>
            <person name="Zhang R.-G."/>
        </authorList>
    </citation>
    <scope>NUCLEOTIDE SEQUENCE</scope>
    <source>
        <strain evidence="3">WSP0</strain>
        <tissue evidence="3">Leaf</tissue>
    </source>
</reference>
<dbReference type="SMART" id="SM00299">
    <property type="entry name" value="CLH"/>
    <property type="match status" value="1"/>
</dbReference>
<accession>A0AAV6I016</accession>
<name>A0AAV6I016_9ERIC</name>
<dbReference type="GO" id="GO:0009506">
    <property type="term" value="C:plasmodesma"/>
    <property type="evidence" value="ECO:0007669"/>
    <property type="project" value="TreeGrafter"/>
</dbReference>
<gene>
    <name evidence="3" type="ORF">RHGRI_034069</name>
</gene>
<dbReference type="SUPFAM" id="SSF48371">
    <property type="entry name" value="ARM repeat"/>
    <property type="match status" value="2"/>
</dbReference>
<evidence type="ECO:0000313" key="3">
    <source>
        <dbReference type="EMBL" id="KAG5521722.1"/>
    </source>
</evidence>
<dbReference type="PANTHER" id="PTHR10292:SF34">
    <property type="entry name" value="CLATHRIN HEAVY CHAIN 1-RELATED"/>
    <property type="match status" value="1"/>
</dbReference>
<feature type="repeat" description="CHCR" evidence="1">
    <location>
        <begin position="77"/>
        <end position="272"/>
    </location>
</feature>
<dbReference type="PROSITE" id="PS50236">
    <property type="entry name" value="CHCR"/>
    <property type="match status" value="1"/>
</dbReference>
<keyword evidence="2" id="KW-0812">Transmembrane</keyword>
<dbReference type="InterPro" id="IPR000547">
    <property type="entry name" value="Clathrin_H-chain/VPS_repeat"/>
</dbReference>
<dbReference type="InterPro" id="IPR016024">
    <property type="entry name" value="ARM-type_fold"/>
</dbReference>
<sequence length="310" mass="35082">MLEQAEETPKALDFNKVCMVQPKAKMYLRFESSKLSTTWGYLSAIALCVTTFRTIALMSGFFLKPDATFDEYVYDVVPLFGGFLSISVVSEVLEINLVTFPNVADAILANAMFSHYGRPRIAQLCGKAGLYVWALHEDLGIHFKYIEVAAKTGQIKEVERVTRESNFYDTEKIKNFLMEANLPDAQPLINNTFSPQTCNYDSCVVGNYCEKRDPTLVVVAYRRGKCDDELINVTNKNSLFKLQARYVVERIDGDLWEKVLISNNEFRRQLIDQVVSTVLPEINSPEQVSAAVKAFMTADIPHELIELKLS</sequence>
<keyword evidence="2" id="KW-0472">Membrane</keyword>
<dbReference type="EMBL" id="JACTNZ010000012">
    <property type="protein sequence ID" value="KAG5521722.1"/>
    <property type="molecule type" value="Genomic_DNA"/>
</dbReference>
<keyword evidence="2" id="KW-1133">Transmembrane helix</keyword>
<dbReference type="Proteomes" id="UP000823749">
    <property type="component" value="Chromosome 12"/>
</dbReference>
<dbReference type="Pfam" id="PF00637">
    <property type="entry name" value="Clathrin"/>
    <property type="match status" value="2"/>
</dbReference>
<dbReference type="GO" id="GO:0006898">
    <property type="term" value="P:receptor-mediated endocytosis"/>
    <property type="evidence" value="ECO:0007669"/>
    <property type="project" value="TreeGrafter"/>
</dbReference>
<feature type="transmembrane region" description="Helical" evidence="2">
    <location>
        <begin position="39"/>
        <end position="63"/>
    </location>
</feature>
<protein>
    <submittedName>
        <fullName evidence="3">Uncharacterized protein</fullName>
    </submittedName>
</protein>